<dbReference type="InterPro" id="IPR029058">
    <property type="entry name" value="AB_hydrolase_fold"/>
</dbReference>
<name>A0ABS5RMI6_9MYCO</name>
<reference evidence="2 3" key="1">
    <citation type="submission" date="2021-05" db="EMBL/GenBank/DDBJ databases">
        <title>Mycobacterium acidophilum sp. nov., an extremely acid-tolerant member of the genus Mycobacterium.</title>
        <authorList>
            <person name="Xia J."/>
        </authorList>
    </citation>
    <scope>NUCLEOTIDE SEQUENCE [LARGE SCALE GENOMIC DNA]</scope>
    <source>
        <strain evidence="2 3">M1</strain>
    </source>
</reference>
<gene>
    <name evidence="2" type="ORF">KIH27_14285</name>
</gene>
<dbReference type="GO" id="GO:0016787">
    <property type="term" value="F:hydrolase activity"/>
    <property type="evidence" value="ECO:0007669"/>
    <property type="project" value="UniProtKB-KW"/>
</dbReference>
<accession>A0ABS5RMI6</accession>
<dbReference type="Pfam" id="PF01738">
    <property type="entry name" value="DLH"/>
    <property type="match status" value="1"/>
</dbReference>
<dbReference type="PANTHER" id="PTHR46623:SF10">
    <property type="entry name" value="CARBOXYMETHYLENEBUTENOLIDASE HOMOLOG"/>
    <property type="match status" value="1"/>
</dbReference>
<dbReference type="Gene3D" id="3.40.50.1820">
    <property type="entry name" value="alpha/beta hydrolase"/>
    <property type="match status" value="1"/>
</dbReference>
<evidence type="ECO:0000313" key="3">
    <source>
        <dbReference type="Proteomes" id="UP001519535"/>
    </source>
</evidence>
<organism evidence="2 3">
    <name type="scientific">Mycolicibacter acidiphilus</name>
    <dbReference type="NCBI Taxonomy" id="2835306"/>
    <lineage>
        <taxon>Bacteria</taxon>
        <taxon>Bacillati</taxon>
        <taxon>Actinomycetota</taxon>
        <taxon>Actinomycetes</taxon>
        <taxon>Mycobacteriales</taxon>
        <taxon>Mycobacteriaceae</taxon>
        <taxon>Mycolicibacter</taxon>
    </lineage>
</organism>
<protein>
    <submittedName>
        <fullName evidence="2">Dienelactone hydrolase family protein</fullName>
    </submittedName>
</protein>
<proteinExistence type="predicted"/>
<evidence type="ECO:0000259" key="1">
    <source>
        <dbReference type="Pfam" id="PF01738"/>
    </source>
</evidence>
<evidence type="ECO:0000313" key="2">
    <source>
        <dbReference type="EMBL" id="MBS9534758.1"/>
    </source>
</evidence>
<keyword evidence="2" id="KW-0378">Hydrolase</keyword>
<sequence length="247" mass="26339">MPHVSDTITTPDGDCPILLFTPGDDAGPWPGIVMYPDAGGVRPAFREMAAQLASFGYAVLLPDVYYRNPGWAPFDMKTVFHQSGERDRIMSLMHSITPEVMAADAAAFFDYLASRPEVCGERFGICGYCMGGRTCLVVAGRVPGRVAALASFHGGGLVTDSPDSPHLLAEKIQAAVYVAGAHKDASFTEANAKTLDDTLTAAGVEHTVEFYPAEHGFAVPDNAPYDADAAARHWAAMRELFGAKLIG</sequence>
<dbReference type="EMBL" id="JAHCLR010000029">
    <property type="protein sequence ID" value="MBS9534758.1"/>
    <property type="molecule type" value="Genomic_DNA"/>
</dbReference>
<dbReference type="SUPFAM" id="SSF53474">
    <property type="entry name" value="alpha/beta-Hydrolases"/>
    <property type="match status" value="1"/>
</dbReference>
<dbReference type="InterPro" id="IPR002925">
    <property type="entry name" value="Dienelactn_hydro"/>
</dbReference>
<feature type="domain" description="Dienelactone hydrolase" evidence="1">
    <location>
        <begin position="19"/>
        <end position="243"/>
    </location>
</feature>
<dbReference type="RefSeq" id="WP_214093628.1">
    <property type="nucleotide sequence ID" value="NZ_JAHCLR010000029.1"/>
</dbReference>
<comment type="caution">
    <text evidence="2">The sequence shown here is derived from an EMBL/GenBank/DDBJ whole genome shotgun (WGS) entry which is preliminary data.</text>
</comment>
<keyword evidence="3" id="KW-1185">Reference proteome</keyword>
<dbReference type="InterPro" id="IPR051049">
    <property type="entry name" value="Dienelactone_hydrolase-like"/>
</dbReference>
<dbReference type="Proteomes" id="UP001519535">
    <property type="component" value="Unassembled WGS sequence"/>
</dbReference>
<dbReference type="PANTHER" id="PTHR46623">
    <property type="entry name" value="CARBOXYMETHYLENEBUTENOLIDASE-RELATED"/>
    <property type="match status" value="1"/>
</dbReference>